<feature type="transmembrane region" description="Helical" evidence="1">
    <location>
        <begin position="56"/>
        <end position="79"/>
    </location>
</feature>
<protein>
    <submittedName>
        <fullName evidence="2">O-antigen ligase like membrane family protein</fullName>
    </submittedName>
</protein>
<gene>
    <name evidence="2" type="ORF">M595_5314</name>
</gene>
<dbReference type="PATRIC" id="fig|1348334.3.peg.5112"/>
<keyword evidence="1" id="KW-0472">Membrane</keyword>
<feature type="transmembrane region" description="Helical" evidence="1">
    <location>
        <begin position="306"/>
        <end position="323"/>
    </location>
</feature>
<feature type="transmembrane region" description="Helical" evidence="1">
    <location>
        <begin position="99"/>
        <end position="117"/>
    </location>
</feature>
<dbReference type="RefSeq" id="WP_023069003.1">
    <property type="nucleotide sequence ID" value="NZ_AUZM01000082.1"/>
</dbReference>
<feature type="transmembrane region" description="Helical" evidence="1">
    <location>
        <begin position="25"/>
        <end position="44"/>
    </location>
</feature>
<dbReference type="EMBL" id="AUZM01000082">
    <property type="protein sequence ID" value="ERT04746.1"/>
    <property type="molecule type" value="Genomic_DNA"/>
</dbReference>
<keyword evidence="1" id="KW-0812">Transmembrane</keyword>
<name>U7QDE5_9CYAN</name>
<dbReference type="OrthoDB" id="7295126at2"/>
<feature type="transmembrane region" description="Helical" evidence="1">
    <location>
        <begin position="385"/>
        <end position="405"/>
    </location>
</feature>
<evidence type="ECO:0000256" key="1">
    <source>
        <dbReference type="SAM" id="Phobius"/>
    </source>
</evidence>
<keyword evidence="2" id="KW-0436">Ligase</keyword>
<proteinExistence type="predicted"/>
<dbReference type="AlphaFoldDB" id="U7QDE5"/>
<keyword evidence="3" id="KW-1185">Reference proteome</keyword>
<sequence length="467" mass="52479">MNDRQVFLKRSSRQNFPVGLQPAKAWTAILGLALVTALFILAGLGKILNILFPAGALAVGVFLYFRYPLLYMGFTWWLWFLTPLIRRLADYRSSYTEPSPLLLAPFLVTFVSFVTLWRNLTRIYKQGGLPYLLSLLAVFYGFLIGGISRPPIKVGIALLDWLTPILFGLHIFVNWRHYPIYRKTIQRIFLWGVLVMGIYGVIQFLVLPEWDRHWMIKAEFSSAGRPQPFMVNVWSTMASNRPFATVMAAGLLLLLVNPNKGTLATPTSGVGYLSFLLARKRTTWISWFLGLLLLTSSLKANIQMRVIVTIVLTIISVVPLVTLEPFSEFLTSRFSSLSELEQDNSLEARQDTFSELIDDALSSYLGGGIGGPAHDSGIISTLLDLGWFGTMFYMSGILLLMFSLFQSSETRTDQFASAARAIAVSTLIQLPLGRPHVEVQGMILWGFMSFGIAAKKYHKYQQTTLKT</sequence>
<evidence type="ECO:0000313" key="3">
    <source>
        <dbReference type="Proteomes" id="UP000017127"/>
    </source>
</evidence>
<feature type="transmembrane region" description="Helical" evidence="1">
    <location>
        <begin position="188"/>
        <end position="207"/>
    </location>
</feature>
<feature type="transmembrane region" description="Helical" evidence="1">
    <location>
        <begin position="154"/>
        <end position="176"/>
    </location>
</feature>
<organism evidence="2 3">
    <name type="scientific">Lyngbya aestuarii BL J</name>
    <dbReference type="NCBI Taxonomy" id="1348334"/>
    <lineage>
        <taxon>Bacteria</taxon>
        <taxon>Bacillati</taxon>
        <taxon>Cyanobacteriota</taxon>
        <taxon>Cyanophyceae</taxon>
        <taxon>Oscillatoriophycideae</taxon>
        <taxon>Oscillatoriales</taxon>
        <taxon>Microcoleaceae</taxon>
        <taxon>Lyngbya</taxon>
    </lineage>
</organism>
<evidence type="ECO:0000313" key="2">
    <source>
        <dbReference type="EMBL" id="ERT04746.1"/>
    </source>
</evidence>
<dbReference type="GO" id="GO:0016874">
    <property type="term" value="F:ligase activity"/>
    <property type="evidence" value="ECO:0007669"/>
    <property type="project" value="UniProtKB-KW"/>
</dbReference>
<feature type="transmembrane region" description="Helical" evidence="1">
    <location>
        <begin position="129"/>
        <end position="148"/>
    </location>
</feature>
<comment type="caution">
    <text evidence="2">The sequence shown here is derived from an EMBL/GenBank/DDBJ whole genome shotgun (WGS) entry which is preliminary data.</text>
</comment>
<dbReference type="Proteomes" id="UP000017127">
    <property type="component" value="Unassembled WGS sequence"/>
</dbReference>
<keyword evidence="1" id="KW-1133">Transmembrane helix</keyword>
<accession>U7QDE5</accession>
<reference evidence="2 3" key="1">
    <citation type="journal article" date="2013" name="Front. Microbiol.">
        <title>Comparative genomic analyses of the cyanobacterium, Lyngbya aestuarii BL J, a powerful hydrogen producer.</title>
        <authorList>
            <person name="Kothari A."/>
            <person name="Vaughn M."/>
            <person name="Garcia-Pichel F."/>
        </authorList>
    </citation>
    <scope>NUCLEOTIDE SEQUENCE [LARGE SCALE GENOMIC DNA]</scope>
    <source>
        <strain evidence="2 3">BL J</strain>
    </source>
</reference>